<dbReference type="InterPro" id="IPR038005">
    <property type="entry name" value="RX-like_CC"/>
</dbReference>
<comment type="caution">
    <text evidence="9">The sequence shown here is derived from an EMBL/GenBank/DDBJ whole genome shotgun (WGS) entry which is preliminary data.</text>
</comment>
<evidence type="ECO:0000313" key="9">
    <source>
        <dbReference type="EMBL" id="GJN04642.1"/>
    </source>
</evidence>
<name>A0AAV5D3C4_ELECO</name>
<accession>A0AAV5D3C4</accession>
<feature type="domain" description="NB-ARC" evidence="7">
    <location>
        <begin position="178"/>
        <end position="273"/>
    </location>
</feature>
<evidence type="ECO:0000259" key="8">
    <source>
        <dbReference type="Pfam" id="PF18052"/>
    </source>
</evidence>
<keyword evidence="2" id="KW-0433">Leucine-rich repeat</keyword>
<dbReference type="Gene3D" id="3.40.50.300">
    <property type="entry name" value="P-loop containing nucleotide triphosphate hydrolases"/>
    <property type="match status" value="1"/>
</dbReference>
<evidence type="ECO:0000313" key="10">
    <source>
        <dbReference type="Proteomes" id="UP001054889"/>
    </source>
</evidence>
<dbReference type="CDD" id="cd14798">
    <property type="entry name" value="RX-CC_like"/>
    <property type="match status" value="1"/>
</dbReference>
<dbReference type="Proteomes" id="UP001054889">
    <property type="component" value="Unassembled WGS sequence"/>
</dbReference>
<reference evidence="9" key="1">
    <citation type="journal article" date="2018" name="DNA Res.">
        <title>Multiple hybrid de novo genome assembly of finger millet, an orphan allotetraploid crop.</title>
        <authorList>
            <person name="Hatakeyama M."/>
            <person name="Aluri S."/>
            <person name="Balachadran M.T."/>
            <person name="Sivarajan S.R."/>
            <person name="Patrignani A."/>
            <person name="Gruter S."/>
            <person name="Poveda L."/>
            <person name="Shimizu-Inatsugi R."/>
            <person name="Baeten J."/>
            <person name="Francoijs K.J."/>
            <person name="Nataraja K.N."/>
            <person name="Reddy Y.A.N."/>
            <person name="Phadnis S."/>
            <person name="Ravikumar R.L."/>
            <person name="Schlapbach R."/>
            <person name="Sreeman S.M."/>
            <person name="Shimizu K.K."/>
        </authorList>
    </citation>
    <scope>NUCLEOTIDE SEQUENCE</scope>
</reference>
<dbReference type="PANTHER" id="PTHR19338">
    <property type="entry name" value="TRANSLOCASE OF INNER MITOCHONDRIAL MEMBRANE 13 HOMOLOG"/>
    <property type="match status" value="1"/>
</dbReference>
<dbReference type="GO" id="GO:0043531">
    <property type="term" value="F:ADP binding"/>
    <property type="evidence" value="ECO:0007669"/>
    <property type="project" value="InterPro"/>
</dbReference>
<evidence type="ECO:0000256" key="6">
    <source>
        <dbReference type="SAM" id="Coils"/>
    </source>
</evidence>
<reference evidence="9" key="2">
    <citation type="submission" date="2021-12" db="EMBL/GenBank/DDBJ databases">
        <title>Resequencing data analysis of finger millet.</title>
        <authorList>
            <person name="Hatakeyama M."/>
            <person name="Aluri S."/>
            <person name="Balachadran M.T."/>
            <person name="Sivarajan S.R."/>
            <person name="Poveda L."/>
            <person name="Shimizu-Inatsugi R."/>
            <person name="Schlapbach R."/>
            <person name="Sreeman S.M."/>
            <person name="Shimizu K.K."/>
        </authorList>
    </citation>
    <scope>NUCLEOTIDE SEQUENCE</scope>
</reference>
<keyword evidence="10" id="KW-1185">Reference proteome</keyword>
<sequence>MQVVTGAMSTLLPKLATLLTEEYKLQRNTKGEIMFLKAELESMEAALLKISEAPVDNPPDHQVMIWAREVKELSYDIEDSIDTFMVRIETHAPERTNTHNFRNFFEKTIDLLTRAKIRHKIGTEIIGIKNRIMDVGERRDRYKVHSVATKTIAQTVDSLRLAALYKKTTELVGAKRNTKELVELLMVPDENQRRRIVSVVGIGGLGKTTIAKIAYDWLKGRFQCGAFVSLSLTPNMVNVFSNMFHQLGLKPEATWDEAQLIDELRKFLSGKRYERYSVI</sequence>
<keyword evidence="5" id="KW-0611">Plant defense</keyword>
<evidence type="ECO:0000256" key="5">
    <source>
        <dbReference type="ARBA" id="ARBA00022821"/>
    </source>
</evidence>
<comment type="similarity">
    <text evidence="1">Belongs to the disease resistance NB-LRR family.</text>
</comment>
<dbReference type="InterPro" id="IPR002182">
    <property type="entry name" value="NB-ARC"/>
</dbReference>
<organism evidence="9 10">
    <name type="scientific">Eleusine coracana subsp. coracana</name>
    <dbReference type="NCBI Taxonomy" id="191504"/>
    <lineage>
        <taxon>Eukaryota</taxon>
        <taxon>Viridiplantae</taxon>
        <taxon>Streptophyta</taxon>
        <taxon>Embryophyta</taxon>
        <taxon>Tracheophyta</taxon>
        <taxon>Spermatophyta</taxon>
        <taxon>Magnoliopsida</taxon>
        <taxon>Liliopsida</taxon>
        <taxon>Poales</taxon>
        <taxon>Poaceae</taxon>
        <taxon>PACMAD clade</taxon>
        <taxon>Chloridoideae</taxon>
        <taxon>Cynodonteae</taxon>
        <taxon>Eleusininae</taxon>
        <taxon>Eleusine</taxon>
    </lineage>
</organism>
<protein>
    <submittedName>
        <fullName evidence="9">Uncharacterized protein</fullName>
    </submittedName>
</protein>
<feature type="domain" description="Disease resistance N-terminal" evidence="8">
    <location>
        <begin position="7"/>
        <end position="97"/>
    </location>
</feature>
<evidence type="ECO:0000256" key="3">
    <source>
        <dbReference type="ARBA" id="ARBA00022737"/>
    </source>
</evidence>
<feature type="coiled-coil region" evidence="6">
    <location>
        <begin position="26"/>
        <end position="53"/>
    </location>
</feature>
<evidence type="ECO:0000256" key="2">
    <source>
        <dbReference type="ARBA" id="ARBA00022614"/>
    </source>
</evidence>
<dbReference type="Pfam" id="PF18052">
    <property type="entry name" value="Rx_N"/>
    <property type="match status" value="1"/>
</dbReference>
<evidence type="ECO:0000259" key="7">
    <source>
        <dbReference type="Pfam" id="PF00931"/>
    </source>
</evidence>
<dbReference type="Pfam" id="PF00931">
    <property type="entry name" value="NB-ARC"/>
    <property type="match status" value="1"/>
</dbReference>
<evidence type="ECO:0000256" key="4">
    <source>
        <dbReference type="ARBA" id="ARBA00022741"/>
    </source>
</evidence>
<dbReference type="InterPro" id="IPR041118">
    <property type="entry name" value="Rx_N"/>
</dbReference>
<dbReference type="EMBL" id="BQKI01000011">
    <property type="protein sequence ID" value="GJN04642.1"/>
    <property type="molecule type" value="Genomic_DNA"/>
</dbReference>
<dbReference type="PANTHER" id="PTHR19338:SF53">
    <property type="entry name" value="RX N-TERMINAL DOMAIN-CONTAINING PROTEIN"/>
    <property type="match status" value="1"/>
</dbReference>
<dbReference type="InterPro" id="IPR027417">
    <property type="entry name" value="P-loop_NTPase"/>
</dbReference>
<dbReference type="SUPFAM" id="SSF52540">
    <property type="entry name" value="P-loop containing nucleoside triphosphate hydrolases"/>
    <property type="match status" value="1"/>
</dbReference>
<dbReference type="Gene3D" id="1.20.5.4130">
    <property type="match status" value="1"/>
</dbReference>
<keyword evidence="3" id="KW-0677">Repeat</keyword>
<gene>
    <name evidence="9" type="primary">ga22207</name>
    <name evidence="9" type="ORF">PR202_ga22207</name>
</gene>
<evidence type="ECO:0000256" key="1">
    <source>
        <dbReference type="ARBA" id="ARBA00008894"/>
    </source>
</evidence>
<dbReference type="AlphaFoldDB" id="A0AAV5D3C4"/>
<dbReference type="GO" id="GO:0006952">
    <property type="term" value="P:defense response"/>
    <property type="evidence" value="ECO:0007669"/>
    <property type="project" value="UniProtKB-KW"/>
</dbReference>
<keyword evidence="4" id="KW-0547">Nucleotide-binding</keyword>
<proteinExistence type="inferred from homology"/>
<keyword evidence="6" id="KW-0175">Coiled coil</keyword>